<dbReference type="Proteomes" id="UP000676194">
    <property type="component" value="Chromosome"/>
</dbReference>
<protein>
    <submittedName>
        <fullName evidence="1">Uncharacterized protein</fullName>
    </submittedName>
</protein>
<dbReference type="KEGG" id="tsph:KIH39_01695"/>
<keyword evidence="2" id="KW-1185">Reference proteome</keyword>
<accession>A0A8E6B6K2</accession>
<reference evidence="1" key="1">
    <citation type="submission" date="2021-05" db="EMBL/GenBank/DDBJ databases">
        <title>Complete genome sequence of the cellulolytic planctomycete Telmatocola sphagniphila SP2T and characterization of the first cellulase from planctomycetes.</title>
        <authorList>
            <person name="Rakitin A.L."/>
            <person name="Beletsky A.V."/>
            <person name="Naumoff D.G."/>
            <person name="Kulichevskaya I.S."/>
            <person name="Mardanov A.V."/>
            <person name="Ravin N.V."/>
            <person name="Dedysh S.N."/>
        </authorList>
    </citation>
    <scope>NUCLEOTIDE SEQUENCE</scope>
    <source>
        <strain evidence="1">SP2T</strain>
    </source>
</reference>
<gene>
    <name evidence="1" type="ORF">KIH39_01695</name>
</gene>
<dbReference type="EMBL" id="CP074694">
    <property type="protein sequence ID" value="QVL32656.1"/>
    <property type="molecule type" value="Genomic_DNA"/>
</dbReference>
<evidence type="ECO:0000313" key="1">
    <source>
        <dbReference type="EMBL" id="QVL32656.1"/>
    </source>
</evidence>
<organism evidence="1 2">
    <name type="scientific">Telmatocola sphagniphila</name>
    <dbReference type="NCBI Taxonomy" id="1123043"/>
    <lineage>
        <taxon>Bacteria</taxon>
        <taxon>Pseudomonadati</taxon>
        <taxon>Planctomycetota</taxon>
        <taxon>Planctomycetia</taxon>
        <taxon>Gemmatales</taxon>
        <taxon>Gemmataceae</taxon>
    </lineage>
</organism>
<name>A0A8E6B6K2_9BACT</name>
<dbReference type="RefSeq" id="WP_213497548.1">
    <property type="nucleotide sequence ID" value="NZ_CP074694.1"/>
</dbReference>
<dbReference type="AlphaFoldDB" id="A0A8E6B6K2"/>
<proteinExistence type="predicted"/>
<evidence type="ECO:0000313" key="2">
    <source>
        <dbReference type="Proteomes" id="UP000676194"/>
    </source>
</evidence>
<sequence length="108" mass="11922">MSKRNIVVFSVLALVAAGGFLILPAGGQAPPQAAQPANPFIDKVVYVHSKNVMTTLNQIDMKIIAGRVFLVGREVVGYNVTKETFPKMLVWIPVEEIIEMVELEKQKE</sequence>